<dbReference type="AlphaFoldDB" id="A0A934HMN0"/>
<accession>A0A934HMN0</accession>
<name>A0A934HMN0_9RHOB</name>
<dbReference type="RefSeq" id="WP_198686911.1">
    <property type="nucleotide sequence ID" value="NZ_JAEIJD010000015.1"/>
</dbReference>
<sequence length="62" mass="6954">MQFVDVDVVPVTLFPMALEMGIIRPQIGRVTKTDQQLDGEQEWPGQSKDDDGNSDPEHSCDH</sequence>
<protein>
    <submittedName>
        <fullName evidence="2">Uncharacterized protein</fullName>
    </submittedName>
</protein>
<reference evidence="2" key="1">
    <citation type="submission" date="2020-12" db="EMBL/GenBank/DDBJ databases">
        <title>Pontibaca salina gen. nov., sp. nov., isolated from marine sediment.</title>
        <authorList>
            <person name="Bo J."/>
            <person name="Wang S."/>
            <person name="Song X."/>
            <person name="Du Z."/>
        </authorList>
    </citation>
    <scope>NUCLEOTIDE SEQUENCE</scope>
    <source>
        <strain evidence="2">S1109L</strain>
    </source>
</reference>
<dbReference type="Proteomes" id="UP000613255">
    <property type="component" value="Unassembled WGS sequence"/>
</dbReference>
<evidence type="ECO:0000256" key="1">
    <source>
        <dbReference type="SAM" id="MobiDB-lite"/>
    </source>
</evidence>
<keyword evidence="3" id="KW-1185">Reference proteome</keyword>
<gene>
    <name evidence="2" type="ORF">JAO82_13465</name>
</gene>
<feature type="region of interest" description="Disordered" evidence="1">
    <location>
        <begin position="31"/>
        <end position="62"/>
    </location>
</feature>
<dbReference type="EMBL" id="JAEIJD010000015">
    <property type="protein sequence ID" value="MBI6630888.1"/>
    <property type="molecule type" value="Genomic_DNA"/>
</dbReference>
<evidence type="ECO:0000313" key="3">
    <source>
        <dbReference type="Proteomes" id="UP000613255"/>
    </source>
</evidence>
<evidence type="ECO:0000313" key="2">
    <source>
        <dbReference type="EMBL" id="MBI6630888.1"/>
    </source>
</evidence>
<proteinExistence type="predicted"/>
<organism evidence="2 3">
    <name type="scientific">Pontibaca salina</name>
    <dbReference type="NCBI Taxonomy" id="2795731"/>
    <lineage>
        <taxon>Bacteria</taxon>
        <taxon>Pseudomonadati</taxon>
        <taxon>Pseudomonadota</taxon>
        <taxon>Alphaproteobacteria</taxon>
        <taxon>Rhodobacterales</taxon>
        <taxon>Roseobacteraceae</taxon>
        <taxon>Pontibaca</taxon>
    </lineage>
</organism>
<feature type="compositionally biased region" description="Basic and acidic residues" evidence="1">
    <location>
        <begin position="47"/>
        <end position="62"/>
    </location>
</feature>
<comment type="caution">
    <text evidence="2">The sequence shown here is derived from an EMBL/GenBank/DDBJ whole genome shotgun (WGS) entry which is preliminary data.</text>
</comment>